<reference evidence="1 2" key="1">
    <citation type="journal article" date="2023" name="Plants (Basel)">
        <title>Bridging the Gap: Combining Genomics and Transcriptomics Approaches to Understand Stylosanthes scabra, an Orphan Legume from the Brazilian Caatinga.</title>
        <authorList>
            <person name="Ferreira-Neto J.R.C."/>
            <person name="da Silva M.D."/>
            <person name="Binneck E."/>
            <person name="de Melo N.F."/>
            <person name="da Silva R.H."/>
            <person name="de Melo A.L.T.M."/>
            <person name="Pandolfi V."/>
            <person name="Bustamante F.O."/>
            <person name="Brasileiro-Vidal A.C."/>
            <person name="Benko-Iseppon A.M."/>
        </authorList>
    </citation>
    <scope>NUCLEOTIDE SEQUENCE [LARGE SCALE GENOMIC DNA]</scope>
    <source>
        <tissue evidence="1">Leaves</tissue>
    </source>
</reference>
<evidence type="ECO:0000313" key="1">
    <source>
        <dbReference type="EMBL" id="MED6108960.1"/>
    </source>
</evidence>
<name>A0ABU6QBC9_9FABA</name>
<dbReference type="EMBL" id="JASCZI010000117">
    <property type="protein sequence ID" value="MED6108960.1"/>
    <property type="molecule type" value="Genomic_DNA"/>
</dbReference>
<sequence length="178" mass="20839">MKTRPKQGMKQVQRWVAVNKLVRQEGTNDGDLQEGKEHHNSLKKVVEAVWSEEQKSRLERSLLGVCVKPIEFRKVMNLLLDEWQGPGDIECRDVGPYRRVWIEITGMPVGLWCTENFDRIIKQWGKMIIMDDRTEDSKSYTTARVLIDCFQWEKVHEWVTVTVDDKLAPTRPIANPIY</sequence>
<comment type="caution">
    <text evidence="1">The sequence shown here is derived from an EMBL/GenBank/DDBJ whole genome shotgun (WGS) entry which is preliminary data.</text>
</comment>
<evidence type="ECO:0008006" key="3">
    <source>
        <dbReference type="Google" id="ProtNLM"/>
    </source>
</evidence>
<keyword evidence="2" id="KW-1185">Reference proteome</keyword>
<evidence type="ECO:0000313" key="2">
    <source>
        <dbReference type="Proteomes" id="UP001341840"/>
    </source>
</evidence>
<gene>
    <name evidence="1" type="ORF">PIB30_029059</name>
</gene>
<dbReference type="Proteomes" id="UP001341840">
    <property type="component" value="Unassembled WGS sequence"/>
</dbReference>
<organism evidence="1 2">
    <name type="scientific">Stylosanthes scabra</name>
    <dbReference type="NCBI Taxonomy" id="79078"/>
    <lineage>
        <taxon>Eukaryota</taxon>
        <taxon>Viridiplantae</taxon>
        <taxon>Streptophyta</taxon>
        <taxon>Embryophyta</taxon>
        <taxon>Tracheophyta</taxon>
        <taxon>Spermatophyta</taxon>
        <taxon>Magnoliopsida</taxon>
        <taxon>eudicotyledons</taxon>
        <taxon>Gunneridae</taxon>
        <taxon>Pentapetalae</taxon>
        <taxon>rosids</taxon>
        <taxon>fabids</taxon>
        <taxon>Fabales</taxon>
        <taxon>Fabaceae</taxon>
        <taxon>Papilionoideae</taxon>
        <taxon>50 kb inversion clade</taxon>
        <taxon>dalbergioids sensu lato</taxon>
        <taxon>Dalbergieae</taxon>
        <taxon>Pterocarpus clade</taxon>
        <taxon>Stylosanthes</taxon>
    </lineage>
</organism>
<accession>A0ABU6QBC9</accession>
<protein>
    <recommendedName>
        <fullName evidence="3">DUF4283 domain-containing protein</fullName>
    </recommendedName>
</protein>
<proteinExistence type="predicted"/>